<evidence type="ECO:0000256" key="4">
    <source>
        <dbReference type="ARBA" id="ARBA00022475"/>
    </source>
</evidence>
<feature type="transmembrane region" description="Helical" evidence="8">
    <location>
        <begin position="235"/>
        <end position="258"/>
    </location>
</feature>
<dbReference type="AlphaFoldDB" id="U2RAW3"/>
<evidence type="ECO:0000256" key="1">
    <source>
        <dbReference type="ARBA" id="ARBA00004651"/>
    </source>
</evidence>
<dbReference type="PRINTS" id="PR00758">
    <property type="entry name" value="ARSENICPUMP"/>
</dbReference>
<keyword evidence="7 8" id="KW-0472">Membrane</keyword>
<organism evidence="10 11">
    <name type="scientific">Eubacterium ramulus ATCC 29099</name>
    <dbReference type="NCBI Taxonomy" id="1256908"/>
    <lineage>
        <taxon>Bacteria</taxon>
        <taxon>Bacillati</taxon>
        <taxon>Bacillota</taxon>
        <taxon>Clostridia</taxon>
        <taxon>Eubacteriales</taxon>
        <taxon>Eubacteriaceae</taxon>
        <taxon>Eubacterium</taxon>
    </lineage>
</organism>
<dbReference type="PANTHER" id="PTHR43568">
    <property type="entry name" value="P PROTEIN"/>
    <property type="match status" value="1"/>
</dbReference>
<dbReference type="Pfam" id="PF03600">
    <property type="entry name" value="CitMHS"/>
    <property type="match status" value="1"/>
</dbReference>
<evidence type="ECO:0000256" key="5">
    <source>
        <dbReference type="ARBA" id="ARBA00022692"/>
    </source>
</evidence>
<evidence type="ECO:0000256" key="6">
    <source>
        <dbReference type="ARBA" id="ARBA00022989"/>
    </source>
</evidence>
<evidence type="ECO:0000313" key="11">
    <source>
        <dbReference type="Proteomes" id="UP000016608"/>
    </source>
</evidence>
<feature type="transmembrane region" description="Helical" evidence="8">
    <location>
        <begin position="340"/>
        <end position="356"/>
    </location>
</feature>
<comment type="subcellular location">
    <subcellularLocation>
        <location evidence="1">Cell membrane</location>
        <topology evidence="1">Multi-pass membrane protein</topology>
    </subcellularLocation>
</comment>
<evidence type="ECO:0000256" key="3">
    <source>
        <dbReference type="ARBA" id="ARBA00022448"/>
    </source>
</evidence>
<keyword evidence="6 8" id="KW-1133">Transmembrane helix</keyword>
<dbReference type="InterPro" id="IPR004680">
    <property type="entry name" value="Cit_transptr-like_dom"/>
</dbReference>
<feature type="transmembrane region" description="Helical" evidence="8">
    <location>
        <begin position="310"/>
        <end position="328"/>
    </location>
</feature>
<comment type="similarity">
    <text evidence="2">Belongs to the CitM (TC 2.A.11) transporter family.</text>
</comment>
<feature type="transmembrane region" description="Helical" evidence="8">
    <location>
        <begin position="158"/>
        <end position="186"/>
    </location>
</feature>
<dbReference type="PANTHER" id="PTHR43568:SF1">
    <property type="entry name" value="P PROTEIN"/>
    <property type="match status" value="1"/>
</dbReference>
<feature type="transmembrane region" description="Helical" evidence="8">
    <location>
        <begin position="287"/>
        <end position="304"/>
    </location>
</feature>
<gene>
    <name evidence="10" type="ORF">HMPREF0373_00569</name>
</gene>
<protein>
    <submittedName>
        <fullName evidence="10">Citrate transporter</fullName>
    </submittedName>
</protein>
<dbReference type="InterPro" id="IPR051475">
    <property type="entry name" value="Diverse_Ion_Transporter"/>
</dbReference>
<feature type="transmembrane region" description="Helical" evidence="8">
    <location>
        <begin position="120"/>
        <end position="146"/>
    </location>
</feature>
<evidence type="ECO:0000313" key="10">
    <source>
        <dbReference type="EMBL" id="ERK50748.1"/>
    </source>
</evidence>
<feature type="transmembrane region" description="Helical" evidence="8">
    <location>
        <begin position="463"/>
        <end position="484"/>
    </location>
</feature>
<dbReference type="PATRIC" id="fig|1256908.3.peg.520"/>
<feature type="transmembrane region" description="Helical" evidence="8">
    <location>
        <begin position="12"/>
        <end position="31"/>
    </location>
</feature>
<proteinExistence type="inferred from homology"/>
<dbReference type="Proteomes" id="UP000016608">
    <property type="component" value="Unassembled WGS sequence"/>
</dbReference>
<dbReference type="GO" id="GO:0015105">
    <property type="term" value="F:arsenite transmembrane transporter activity"/>
    <property type="evidence" value="ECO:0007669"/>
    <property type="project" value="InterPro"/>
</dbReference>
<evidence type="ECO:0000259" key="9">
    <source>
        <dbReference type="Pfam" id="PF03600"/>
    </source>
</evidence>
<keyword evidence="4" id="KW-1003">Cell membrane</keyword>
<evidence type="ECO:0000256" key="7">
    <source>
        <dbReference type="ARBA" id="ARBA00023136"/>
    </source>
</evidence>
<reference evidence="10 11" key="1">
    <citation type="submission" date="2013-06" db="EMBL/GenBank/DDBJ databases">
        <authorList>
            <person name="Weinstock G."/>
            <person name="Sodergren E."/>
            <person name="Lobos E.A."/>
            <person name="Fulton L."/>
            <person name="Fulton R."/>
            <person name="Courtney L."/>
            <person name="Fronick C."/>
            <person name="O'Laughlin M."/>
            <person name="Godfrey J."/>
            <person name="Wilson R.M."/>
            <person name="Miner T."/>
            <person name="Farmer C."/>
            <person name="Delehaunty K."/>
            <person name="Cordes M."/>
            <person name="Minx P."/>
            <person name="Tomlinson C."/>
            <person name="Chen J."/>
            <person name="Wollam A."/>
            <person name="Pepin K.H."/>
            <person name="Bhonagiri V."/>
            <person name="Zhang X."/>
            <person name="Warren W."/>
            <person name="Mitreva M."/>
            <person name="Mardis E.R."/>
            <person name="Wilson R.K."/>
        </authorList>
    </citation>
    <scope>NUCLEOTIDE SEQUENCE [LARGE SCALE GENOMIC DNA]</scope>
    <source>
        <strain evidence="10 11">ATCC 29099</strain>
    </source>
</reference>
<name>U2RAW3_EUBRA</name>
<feature type="transmembrane region" description="Helical" evidence="8">
    <location>
        <begin position="67"/>
        <end position="88"/>
    </location>
</feature>
<dbReference type="HOGENOM" id="CLU_011920_4_0_9"/>
<feature type="transmembrane region" description="Helical" evidence="8">
    <location>
        <begin position="37"/>
        <end position="55"/>
    </location>
</feature>
<keyword evidence="3" id="KW-0813">Transport</keyword>
<accession>U2RAW3</accession>
<keyword evidence="11" id="KW-1185">Reference proteome</keyword>
<sequence>MSVTGKIRNMSDFYLTCQSFYHIINAGAFYIGGGFFMAAQITAVIIFLVMFAFIITEKIPRHIATTLCSVATLILVFGVCMHSSTALFETLNFQSFTSVDFWRAGAEATESTKGINWQTIIFIFGMMIMVEGMAISGFFSWLCLTIAKAVRYNTTKIFVMFMVLAFVLSMFIDSITVILFLAAITITQGKLLKFDPIPVIIAEIFCSNLGGSSTMCGDPPNIIIGTALHYTFTDFLFNTGVIAILSLLLMIFFFYLCFRKKLNTNNLSKEDIAKMPSPGSAITSKRSFIISCIIFLCAVVLLVTHGQTELTVSTIGIIAAIATCATAGKKAKHILRRIDYPTLIFFIGLFVVVGGLEETGILELIANFIHRISGGNVTFIIIIIIWVSAVASAIIDNIPFSATMIPIIKSLATASGADLSVLAWTLALGTDIGGSATPIGASANVVGIAVASKNGHHISWKQYCTYAIPATLIVIAVSMLYIIFRYI</sequence>
<dbReference type="GO" id="GO:0005886">
    <property type="term" value="C:plasma membrane"/>
    <property type="evidence" value="ECO:0007669"/>
    <property type="project" value="UniProtKB-SubCell"/>
</dbReference>
<feature type="transmembrane region" description="Helical" evidence="8">
    <location>
        <begin position="376"/>
        <end position="395"/>
    </location>
</feature>
<feature type="domain" description="Citrate transporter-like" evidence="9">
    <location>
        <begin position="51"/>
        <end position="429"/>
    </location>
</feature>
<dbReference type="EMBL" id="AWVJ01000042">
    <property type="protein sequence ID" value="ERK50748.1"/>
    <property type="molecule type" value="Genomic_DNA"/>
</dbReference>
<evidence type="ECO:0000256" key="2">
    <source>
        <dbReference type="ARBA" id="ARBA00009843"/>
    </source>
</evidence>
<dbReference type="eggNOG" id="COG1055">
    <property type="taxonomic scope" value="Bacteria"/>
</dbReference>
<dbReference type="InterPro" id="IPR000802">
    <property type="entry name" value="Arsenical_pump_ArsB"/>
</dbReference>
<keyword evidence="5 8" id="KW-0812">Transmembrane</keyword>
<evidence type="ECO:0000256" key="8">
    <source>
        <dbReference type="SAM" id="Phobius"/>
    </source>
</evidence>
<comment type="caution">
    <text evidence="10">The sequence shown here is derived from an EMBL/GenBank/DDBJ whole genome shotgun (WGS) entry which is preliminary data.</text>
</comment>